<keyword evidence="3" id="KW-1185">Reference proteome</keyword>
<dbReference type="InterPro" id="IPR015927">
    <property type="entry name" value="Peptidase_S24_S26A/B/C"/>
</dbReference>
<evidence type="ECO:0000313" key="3">
    <source>
        <dbReference type="Proteomes" id="UP001339429"/>
    </source>
</evidence>
<dbReference type="InterPro" id="IPR039418">
    <property type="entry name" value="LexA-like"/>
</dbReference>
<accession>A0ABU6LHL9</accession>
<proteinExistence type="predicted"/>
<dbReference type="InterPro" id="IPR001387">
    <property type="entry name" value="Cro/C1-type_HTH"/>
</dbReference>
<reference evidence="2 3" key="1">
    <citation type="submission" date="2024-01" db="EMBL/GenBank/DDBJ databases">
        <title>Active colonisers of the gastrointestinal tract of Atlantic salmon farmed in a warm water region.</title>
        <authorList>
            <person name="Bowman J.P."/>
        </authorList>
    </citation>
    <scope>NUCLEOTIDE SEQUENCE [LARGE SCALE GENOMIC DNA]</scope>
    <source>
        <strain evidence="2 3">S4MW1</strain>
    </source>
</reference>
<dbReference type="PROSITE" id="PS50943">
    <property type="entry name" value="HTH_CROC1"/>
    <property type="match status" value="1"/>
</dbReference>
<name>A0ABU6LHL9_9GAMM</name>
<dbReference type="Gene3D" id="2.10.109.10">
    <property type="entry name" value="Umud Fragment, subunit A"/>
    <property type="match status" value="1"/>
</dbReference>
<dbReference type="Proteomes" id="UP001339429">
    <property type="component" value="Unassembled WGS sequence"/>
</dbReference>
<evidence type="ECO:0000313" key="2">
    <source>
        <dbReference type="EMBL" id="MEC6898840.1"/>
    </source>
</evidence>
<evidence type="ECO:0000259" key="1">
    <source>
        <dbReference type="PROSITE" id="PS50943"/>
    </source>
</evidence>
<feature type="domain" description="HTH cro/C1-type" evidence="1">
    <location>
        <begin position="41"/>
        <end position="75"/>
    </location>
</feature>
<dbReference type="Pfam" id="PF00717">
    <property type="entry name" value="Peptidase_S24"/>
    <property type="match status" value="1"/>
</dbReference>
<sequence length="231" mass="25476">MVYGEDKAKEFAERLNSICERNKIPVRGRAGYLKDNLPFKISVVGVRKWLIGESIPDTKKLADIAILLGSSVEELISGNHGDNTISPVKTTKLDTNTVPVKARFVPIISWVQAGDFCSSETQVLPYDCDMILCPEPSASDKTFALRVVGDSMTAPFGRTYPEGTIIFVDPDKEPMVGKRVVARTAKGQTFKQLAHNEFGELYLKPLNPAHHPIFETDIHICGVVIGSYNPE</sequence>
<dbReference type="RefSeq" id="WP_232598888.1">
    <property type="nucleotide sequence ID" value="NZ_JAYXUD010000006.1"/>
</dbReference>
<dbReference type="CDD" id="cd06529">
    <property type="entry name" value="S24_LexA-like"/>
    <property type="match status" value="1"/>
</dbReference>
<dbReference type="EMBL" id="JAYXUD010000006">
    <property type="protein sequence ID" value="MEC6898840.1"/>
    <property type="molecule type" value="Genomic_DNA"/>
</dbReference>
<comment type="caution">
    <text evidence="2">The sequence shown here is derived from an EMBL/GenBank/DDBJ whole genome shotgun (WGS) entry which is preliminary data.</text>
</comment>
<protein>
    <submittedName>
        <fullName evidence="2">S24 family peptidase</fullName>
    </submittedName>
</protein>
<dbReference type="SUPFAM" id="SSF51306">
    <property type="entry name" value="LexA/Signal peptidase"/>
    <property type="match status" value="1"/>
</dbReference>
<organism evidence="2 3">
    <name type="scientific">Photobacterium piscicola</name>
    <dbReference type="NCBI Taxonomy" id="1378299"/>
    <lineage>
        <taxon>Bacteria</taxon>
        <taxon>Pseudomonadati</taxon>
        <taxon>Pseudomonadota</taxon>
        <taxon>Gammaproteobacteria</taxon>
        <taxon>Vibrionales</taxon>
        <taxon>Vibrionaceae</taxon>
        <taxon>Photobacterium</taxon>
    </lineage>
</organism>
<dbReference type="InterPro" id="IPR036286">
    <property type="entry name" value="LexA/Signal_pep-like_sf"/>
</dbReference>
<gene>
    <name evidence="2" type="ORF">VXS00_09335</name>
</gene>